<protein>
    <submittedName>
        <fullName evidence="2">Unannotated protein</fullName>
    </submittedName>
</protein>
<evidence type="ECO:0000256" key="1">
    <source>
        <dbReference type="ARBA" id="ARBA00009114"/>
    </source>
</evidence>
<organism evidence="2">
    <name type="scientific">freshwater metagenome</name>
    <dbReference type="NCBI Taxonomy" id="449393"/>
    <lineage>
        <taxon>unclassified sequences</taxon>
        <taxon>metagenomes</taxon>
        <taxon>ecological metagenomes</taxon>
    </lineage>
</organism>
<gene>
    <name evidence="2" type="ORF">UFOPK3402_00880</name>
</gene>
<dbReference type="PANTHER" id="PTHR42307">
    <property type="entry name" value="PUP DEAMIDASE/DEPUPYLASE"/>
    <property type="match status" value="1"/>
</dbReference>
<reference evidence="2" key="1">
    <citation type="submission" date="2020-05" db="EMBL/GenBank/DDBJ databases">
        <authorList>
            <person name="Chiriac C."/>
            <person name="Salcher M."/>
            <person name="Ghai R."/>
            <person name="Kavagutti S V."/>
        </authorList>
    </citation>
    <scope>NUCLEOTIDE SEQUENCE</scope>
</reference>
<dbReference type="NCBIfam" id="TIGR03688">
    <property type="entry name" value="depupylase_Dop"/>
    <property type="match status" value="1"/>
</dbReference>
<proteinExistence type="inferred from homology"/>
<dbReference type="GO" id="GO:0005524">
    <property type="term" value="F:ATP binding"/>
    <property type="evidence" value="ECO:0007669"/>
    <property type="project" value="TreeGrafter"/>
</dbReference>
<dbReference type="GO" id="GO:0008233">
    <property type="term" value="F:peptidase activity"/>
    <property type="evidence" value="ECO:0007669"/>
    <property type="project" value="InterPro"/>
</dbReference>
<comment type="similarity">
    <text evidence="1">Belongs to the Pup ligase/Pup deamidase family. Pup deamidase subfamily.</text>
</comment>
<dbReference type="PIRSF" id="PIRSF018077">
    <property type="entry name" value="UCP018077"/>
    <property type="match status" value="1"/>
</dbReference>
<dbReference type="InterPro" id="IPR004347">
    <property type="entry name" value="Pup_ligase/deamidase"/>
</dbReference>
<dbReference type="PANTHER" id="PTHR42307:SF2">
    <property type="entry name" value="PUP DEAMIDASE_DEPUPYLASE"/>
    <property type="match status" value="1"/>
</dbReference>
<dbReference type="GO" id="GO:0070490">
    <property type="term" value="P:protein pupylation"/>
    <property type="evidence" value="ECO:0007669"/>
    <property type="project" value="TreeGrafter"/>
</dbReference>
<evidence type="ECO:0000313" key="2">
    <source>
        <dbReference type="EMBL" id="CAB4874537.1"/>
    </source>
</evidence>
<dbReference type="GO" id="GO:0019941">
    <property type="term" value="P:modification-dependent protein catabolic process"/>
    <property type="evidence" value="ECO:0007669"/>
    <property type="project" value="InterPro"/>
</dbReference>
<dbReference type="InterPro" id="IPR022366">
    <property type="entry name" value="Pup_deamidase"/>
</dbReference>
<accession>A0A6J7DV44</accession>
<dbReference type="GO" id="GO:0016811">
    <property type="term" value="F:hydrolase activity, acting on carbon-nitrogen (but not peptide) bonds, in linear amides"/>
    <property type="evidence" value="ECO:0007669"/>
    <property type="project" value="InterPro"/>
</dbReference>
<name>A0A6J7DV44_9ZZZZ</name>
<dbReference type="AlphaFoldDB" id="A0A6J7DV44"/>
<dbReference type="GO" id="GO:0010498">
    <property type="term" value="P:proteasomal protein catabolic process"/>
    <property type="evidence" value="ECO:0007669"/>
    <property type="project" value="InterPro"/>
</dbReference>
<dbReference type="Pfam" id="PF03136">
    <property type="entry name" value="Pup_ligase"/>
    <property type="match status" value="1"/>
</dbReference>
<sequence>MTVHRVMGIETEYGISVPGHPTMNAMVSSTHIVNAYAQHVLAGGRRKPRWDYDLESPLRDARGFDMSRSEADPTLLTDDDLGLANVVLTNGARLYVDHAHPEYSAPEATNPRDATLWDRAGMQVMERAAALASASGVTPPILLYKNNTDNKGASYGTHENYLMRRSTPFADIVRHLTPFFITRQVFSGSGRLGVGQDGRSMRYQLSQRADFFEVEVGLETTLKRPIINTRDEPHADPEKYRRLHVIVGDANLCDRATYLKLGTTALMLSMIEDGFLDDVQLTPANAVREMHQVSHDTSLTHALALSSGERRTALDIQGQYCELARRYCAQQSGNAIDAQTADVLDSWESVLDRLATDRASCATDVDWVAKLELLEAYRERDGLQWSSHRLQAIDLQYSDVRRSKGLAARLEQRGRLARMFTDDEVGRAVVAPPTDTRAYFRGECLRRYPESIAAASWDSVVFDIPGQEHLQRVPTLEPLRGTREHVEVLLDASTTAADLVAGLSVST</sequence>
<dbReference type="EMBL" id="CAFBLS010000094">
    <property type="protein sequence ID" value="CAB4874537.1"/>
    <property type="molecule type" value="Genomic_DNA"/>
</dbReference>